<keyword evidence="11" id="KW-1185">Reference proteome</keyword>
<feature type="transmembrane region" description="Helical" evidence="6">
    <location>
        <begin position="759"/>
        <end position="780"/>
    </location>
</feature>
<feature type="region of interest" description="Disordered" evidence="5">
    <location>
        <begin position="1072"/>
        <end position="1173"/>
    </location>
</feature>
<comment type="subcellular location">
    <subcellularLocation>
        <location evidence="1">Membrane</location>
        <topology evidence="1">Multi-pass membrane protein</topology>
    </subcellularLocation>
</comment>
<evidence type="ECO:0000256" key="3">
    <source>
        <dbReference type="ARBA" id="ARBA00022989"/>
    </source>
</evidence>
<feature type="compositionally biased region" description="Low complexity" evidence="5">
    <location>
        <begin position="988"/>
        <end position="1003"/>
    </location>
</feature>
<dbReference type="EMBL" id="KV875098">
    <property type="protein sequence ID" value="OIW28439.1"/>
    <property type="molecule type" value="Genomic_DNA"/>
</dbReference>
<dbReference type="InParanoid" id="A0A1J7ILH9"/>
<name>A0A1J7ILH9_9PEZI</name>
<dbReference type="InterPro" id="IPR018820">
    <property type="entry name" value="BRE4-related_DUF2421"/>
</dbReference>
<dbReference type="AlphaFoldDB" id="A0A1J7ILH9"/>
<evidence type="ECO:0000313" key="10">
    <source>
        <dbReference type="EMBL" id="OIW28439.1"/>
    </source>
</evidence>
<feature type="compositionally biased region" description="Basic and acidic residues" evidence="5">
    <location>
        <begin position="593"/>
        <end position="605"/>
    </location>
</feature>
<dbReference type="GO" id="GO:0016020">
    <property type="term" value="C:membrane"/>
    <property type="evidence" value="ECO:0007669"/>
    <property type="project" value="UniProtKB-SubCell"/>
</dbReference>
<feature type="transmembrane region" description="Helical" evidence="6">
    <location>
        <begin position="164"/>
        <end position="183"/>
    </location>
</feature>
<evidence type="ECO:0000259" key="9">
    <source>
        <dbReference type="Pfam" id="PF13515"/>
    </source>
</evidence>
<evidence type="ECO:0000256" key="6">
    <source>
        <dbReference type="SAM" id="Phobius"/>
    </source>
</evidence>
<feature type="transmembrane region" description="Helical" evidence="6">
    <location>
        <begin position="134"/>
        <end position="152"/>
    </location>
</feature>
<feature type="region of interest" description="Disordered" evidence="5">
    <location>
        <begin position="319"/>
        <end position="381"/>
    </location>
</feature>
<proteinExistence type="predicted"/>
<feature type="domain" description="DUF2421" evidence="7">
    <location>
        <begin position="815"/>
        <end position="1052"/>
    </location>
</feature>
<accession>A0A1J7ILH9</accession>
<feature type="transmembrane region" description="Helical" evidence="6">
    <location>
        <begin position="108"/>
        <end position="127"/>
    </location>
</feature>
<feature type="transmembrane region" description="Helical" evidence="6">
    <location>
        <begin position="658"/>
        <end position="676"/>
    </location>
</feature>
<feature type="compositionally biased region" description="Basic and acidic residues" evidence="5">
    <location>
        <begin position="1154"/>
        <end position="1163"/>
    </location>
</feature>
<dbReference type="PANTHER" id="PTHR37994:SF4">
    <property type="entry name" value="ER TRANSPORTER 6TM N-TERMINAL DOMAIN-CONTAINING PROTEIN-RELATED"/>
    <property type="match status" value="1"/>
</dbReference>
<feature type="domain" description="Putative ER transporter 6TM N-terminal" evidence="8">
    <location>
        <begin position="26"/>
        <end position="102"/>
    </location>
</feature>
<feature type="compositionally biased region" description="Basic and acidic residues" evidence="5">
    <location>
        <begin position="344"/>
        <end position="358"/>
    </location>
</feature>
<feature type="region of interest" description="Disordered" evidence="5">
    <location>
        <begin position="216"/>
        <end position="246"/>
    </location>
</feature>
<protein>
    <recommendedName>
        <fullName evidence="12">ER transporter 6TM N-terminal domain-containing protein</fullName>
    </recommendedName>
</protein>
<keyword evidence="2 6" id="KW-0812">Transmembrane</keyword>
<feature type="transmembrane region" description="Helical" evidence="6">
    <location>
        <begin position="792"/>
        <end position="812"/>
    </location>
</feature>
<feature type="domain" description="Integral membrane bound transporter" evidence="9">
    <location>
        <begin position="683"/>
        <end position="805"/>
    </location>
</feature>
<evidence type="ECO:0000313" key="11">
    <source>
        <dbReference type="Proteomes" id="UP000182658"/>
    </source>
</evidence>
<feature type="compositionally biased region" description="Polar residues" evidence="5">
    <location>
        <begin position="229"/>
        <end position="241"/>
    </location>
</feature>
<evidence type="ECO:0000259" key="7">
    <source>
        <dbReference type="Pfam" id="PF10334"/>
    </source>
</evidence>
<feature type="compositionally biased region" description="Basic and acidic residues" evidence="5">
    <location>
        <begin position="619"/>
        <end position="629"/>
    </location>
</feature>
<feature type="region of interest" description="Disordered" evidence="5">
    <location>
        <begin position="987"/>
        <end position="1009"/>
    </location>
</feature>
<evidence type="ECO:0008006" key="12">
    <source>
        <dbReference type="Google" id="ProtNLM"/>
    </source>
</evidence>
<feature type="transmembrane region" description="Helical" evidence="6">
    <location>
        <begin position="736"/>
        <end position="753"/>
    </location>
</feature>
<feature type="compositionally biased region" description="Basic and acidic residues" evidence="5">
    <location>
        <begin position="553"/>
        <end position="585"/>
    </location>
</feature>
<feature type="compositionally biased region" description="Polar residues" evidence="5">
    <location>
        <begin position="363"/>
        <end position="372"/>
    </location>
</feature>
<feature type="transmembrane region" description="Helical" evidence="6">
    <location>
        <begin position="77"/>
        <end position="102"/>
    </location>
</feature>
<organism evidence="10 11">
    <name type="scientific">Coniochaeta ligniaria NRRL 30616</name>
    <dbReference type="NCBI Taxonomy" id="1408157"/>
    <lineage>
        <taxon>Eukaryota</taxon>
        <taxon>Fungi</taxon>
        <taxon>Dikarya</taxon>
        <taxon>Ascomycota</taxon>
        <taxon>Pezizomycotina</taxon>
        <taxon>Sordariomycetes</taxon>
        <taxon>Sordariomycetidae</taxon>
        <taxon>Coniochaetales</taxon>
        <taxon>Coniochaetaceae</taxon>
        <taxon>Coniochaeta</taxon>
    </lineage>
</organism>
<dbReference type="OrthoDB" id="68611at2759"/>
<dbReference type="Pfam" id="PF10337">
    <property type="entry name" value="ArAE_2_N"/>
    <property type="match status" value="2"/>
</dbReference>
<feature type="region of interest" description="Disordered" evidence="5">
    <location>
        <begin position="553"/>
        <end position="637"/>
    </location>
</feature>
<dbReference type="InterPro" id="IPR018823">
    <property type="entry name" value="ArAE_2_N"/>
</dbReference>
<evidence type="ECO:0000256" key="2">
    <source>
        <dbReference type="ARBA" id="ARBA00022692"/>
    </source>
</evidence>
<dbReference type="FunCoup" id="A0A1J7ILH9">
    <property type="interactions" value="19"/>
</dbReference>
<feature type="domain" description="Putative ER transporter 6TM N-terminal" evidence="8">
    <location>
        <begin position="112"/>
        <end position="425"/>
    </location>
</feature>
<dbReference type="InterPro" id="IPR049453">
    <property type="entry name" value="Memb_transporter_dom"/>
</dbReference>
<dbReference type="Proteomes" id="UP000182658">
    <property type="component" value="Unassembled WGS sequence"/>
</dbReference>
<dbReference type="STRING" id="1408157.A0A1J7ILH9"/>
<sequence>MALATGFTRRLTAVKSQLTTNHLWQRMVKHTVAVTISVIIVIIPAVSHRYGPASYLAAMTAVFCHCSQRFGQMAQSLIFTLIGTLLGLGWAALAMYLSGLVFESNEPAAYTIRAIFLVVVSMVHGYIRSQSPRLFVLVWLFLLVSFTTLSGTSHHLTVSTATNVLYPILTAMAVLLIVNVTVFPEFSGKFLADTTIQTLTQTQTTLKTATEWFMEPKEDDDGTAGRANKVSTAGTGGSTKASRQESRLANLTAAKGKLRAKLGSCKSALRECMFEIEYAVVPSRSLKPISSTAMGGLVRNVNTLISACESKFVLMGAREADTESRGDTHDSESSYSENGNLSPDYREFLREEHGEGSRRPSRRSQLPISTRTSLEERLEHVKPQREIASGNPDVLETLLARVRAPVTDLLSQVDAAILLVVSCLAYCYDVEKLPAGIIAPKGIMLEELDVRVDTFAAAVAFYDLCFQESLSRVAAAEAANEEVYVMPSIETFLLASSLLSLRQAAEQVMQMLKHARTLVARRQARRDRRRLYWPRKINWNRYLRSGGERDVMTLPENARKEARTGKDTKTSKTKGKDGGKDKDNDNDSETEGDANRHRQDEEANPPHHTTHTPSPSSHAEGKEPKENSKSRGTKKPSPMWLRTRAANFIESVAQSEHFAYALKLTIAVMLVSWIAFYGPLNGWFNSMRVVWAPLQLVLVFEVAIGSSLWVFFVRAGGVIFGCLWGYASFEIGRGNLAALVVILVIGIIPSAYVQLGTPYVKAGMISIVSMCIVALSTVSGTSPAWDNFVKRLVAFLVGGTVALIVEVALYPVRARDRLVESLSSSIGHISRMQGIIATGSESPSKVTAALRSARLNARFASANQKAQSSLSAADTFLPFCLSEPRLKGSFRSLEPIYKEIIYVLQQIIDRMDNSISLRRAYGSSVLEDLNPHVYVYRRNVSAAITLTLFAVNEALTTKIPLPQFLPSCRLAQVRLINRVREVMQTEQSALAGPPLPSSRPGSGMNTPQRIDSTMIRNATEQKFLSWSAAAAGQMEIIEYLEELVDLTKLLVGVNAFRSGMLERPSYRNYADRLRTMEKKRSGAERKEDEEDGGRRGDDRLDGPAEPDEGCTISPVVSAPTVLRRRRTGSSGAFMGLQRSGTGPFGRRGTAGNLEKGRRQGREGVEEEEGDQLELPMALQRIGTRFKQERSLGEMDKSRSN</sequence>
<keyword evidence="3 6" id="KW-1133">Transmembrane helix</keyword>
<evidence type="ECO:0000256" key="1">
    <source>
        <dbReference type="ARBA" id="ARBA00004141"/>
    </source>
</evidence>
<feature type="compositionally biased region" description="Basic and acidic residues" evidence="5">
    <location>
        <begin position="1072"/>
        <end position="1102"/>
    </location>
</feature>
<feature type="transmembrane region" description="Helical" evidence="6">
    <location>
        <begin position="696"/>
        <end position="724"/>
    </location>
</feature>
<feature type="compositionally biased region" description="Basic and acidic residues" evidence="5">
    <location>
        <begin position="319"/>
        <end position="332"/>
    </location>
</feature>
<keyword evidence="4 6" id="KW-0472">Membrane</keyword>
<gene>
    <name evidence="10" type="ORF">CONLIGDRAFT_661844</name>
</gene>
<reference evidence="10 11" key="1">
    <citation type="submission" date="2016-10" db="EMBL/GenBank/DDBJ databases">
        <title>Draft genome sequence of Coniochaeta ligniaria NRRL30616, a lignocellulolytic fungus for bioabatement of inhibitors in plant biomass hydrolysates.</title>
        <authorList>
            <consortium name="DOE Joint Genome Institute"/>
            <person name="Jimenez D.J."/>
            <person name="Hector R.E."/>
            <person name="Riley R."/>
            <person name="Sun H."/>
            <person name="Grigoriev I.V."/>
            <person name="Van Elsas J.D."/>
            <person name="Nichols N.N."/>
        </authorList>
    </citation>
    <scope>NUCLEOTIDE SEQUENCE [LARGE SCALE GENOMIC DNA]</scope>
    <source>
        <strain evidence="10 11">NRRL 30616</strain>
    </source>
</reference>
<evidence type="ECO:0000256" key="5">
    <source>
        <dbReference type="SAM" id="MobiDB-lite"/>
    </source>
</evidence>
<evidence type="ECO:0000259" key="8">
    <source>
        <dbReference type="Pfam" id="PF10337"/>
    </source>
</evidence>
<dbReference type="Pfam" id="PF10334">
    <property type="entry name" value="BRE4"/>
    <property type="match status" value="1"/>
</dbReference>
<dbReference type="PANTHER" id="PTHR37994">
    <property type="entry name" value="ARAE_2_N DOMAIN-CONTAINING PROTEIN-RELATED"/>
    <property type="match status" value="1"/>
</dbReference>
<evidence type="ECO:0000256" key="4">
    <source>
        <dbReference type="ARBA" id="ARBA00023136"/>
    </source>
</evidence>
<dbReference type="Pfam" id="PF13515">
    <property type="entry name" value="FUSC_2"/>
    <property type="match status" value="1"/>
</dbReference>